<feature type="chain" id="PRO_5041286107" evidence="1">
    <location>
        <begin position="21"/>
        <end position="299"/>
    </location>
</feature>
<sequence length="299" mass="33311">MKLCLYIGVAVSLLVTAVLAGPVEDYPVEMDSQDMTSDGQSEMDEDYNAFLESFPQGDFESQGDVPTAQDDIPQAMDDAFLMAEPRLPPKSTADLKHQLLNRPKQQETSIQSSCNAKRIKHGATIGLQFVANMGKWLGCSAPTCRGFNCPGMIFTGADWNYCWGEVYKIYRPLGPGDIQSGDFVGLYYVRTGHWFSLYGNRAHMDRCPGSQNQRTGFGHLYKWFHCGGEVFRIYAYGKKDGAPLDEEDDIMLYYPLGRTFGRFPSNGAIGVSTCPRGQLPPTCDKFDRCPENLIKVTVK</sequence>
<comment type="caution">
    <text evidence="2">The sequence shown here is derived from an EMBL/GenBank/DDBJ whole genome shotgun (WGS) entry which is preliminary data.</text>
</comment>
<keyword evidence="3" id="KW-1185">Reference proteome</keyword>
<accession>A0AA35WIF5</accession>
<dbReference type="EMBL" id="CASHTH010001401">
    <property type="protein sequence ID" value="CAI8014922.1"/>
    <property type="molecule type" value="Genomic_DNA"/>
</dbReference>
<proteinExistence type="predicted"/>
<name>A0AA35WIF5_GEOBA</name>
<protein>
    <submittedName>
        <fullName evidence="2">Uncharacterized protein</fullName>
    </submittedName>
</protein>
<reference evidence="2" key="1">
    <citation type="submission" date="2023-03" db="EMBL/GenBank/DDBJ databases">
        <authorList>
            <person name="Steffen K."/>
            <person name="Cardenas P."/>
        </authorList>
    </citation>
    <scope>NUCLEOTIDE SEQUENCE</scope>
</reference>
<organism evidence="2 3">
    <name type="scientific">Geodia barretti</name>
    <name type="common">Barrett's horny sponge</name>
    <dbReference type="NCBI Taxonomy" id="519541"/>
    <lineage>
        <taxon>Eukaryota</taxon>
        <taxon>Metazoa</taxon>
        <taxon>Porifera</taxon>
        <taxon>Demospongiae</taxon>
        <taxon>Heteroscleromorpha</taxon>
        <taxon>Tetractinellida</taxon>
        <taxon>Astrophorina</taxon>
        <taxon>Geodiidae</taxon>
        <taxon>Geodia</taxon>
    </lineage>
</organism>
<dbReference type="AlphaFoldDB" id="A0AA35WIF5"/>
<gene>
    <name evidence="2" type="ORF">GBAR_LOCUS9299</name>
</gene>
<dbReference type="Proteomes" id="UP001174909">
    <property type="component" value="Unassembled WGS sequence"/>
</dbReference>
<feature type="signal peptide" evidence="1">
    <location>
        <begin position="1"/>
        <end position="20"/>
    </location>
</feature>
<evidence type="ECO:0000313" key="2">
    <source>
        <dbReference type="EMBL" id="CAI8014922.1"/>
    </source>
</evidence>
<evidence type="ECO:0000313" key="3">
    <source>
        <dbReference type="Proteomes" id="UP001174909"/>
    </source>
</evidence>
<keyword evidence="1" id="KW-0732">Signal</keyword>
<evidence type="ECO:0000256" key="1">
    <source>
        <dbReference type="SAM" id="SignalP"/>
    </source>
</evidence>